<accession>A0A2K0T7G2</accession>
<evidence type="ECO:0000313" key="6">
    <source>
        <dbReference type="Proteomes" id="UP000236546"/>
    </source>
</evidence>
<dbReference type="GO" id="GO:0016491">
    <property type="term" value="F:oxidoreductase activity"/>
    <property type="evidence" value="ECO:0007669"/>
    <property type="project" value="UniProtKB-KW"/>
</dbReference>
<reference evidence="5 6" key="1">
    <citation type="submission" date="2017-02" db="EMBL/GenBank/DDBJ databases">
        <title>Genomes of Trichoderma spp. with biocontrol activity.</title>
        <authorList>
            <person name="Gardiner D."/>
            <person name="Kazan K."/>
            <person name="Vos C."/>
            <person name="Harvey P."/>
        </authorList>
    </citation>
    <scope>NUCLEOTIDE SEQUENCE [LARGE SCALE GENOMIC DNA]</scope>
    <source>
        <strain evidence="5 6">A5MH</strain>
    </source>
</reference>
<dbReference type="PANTHER" id="PTHR42748:SF30">
    <property type="entry name" value="NMRA-LIKE DOMAIN-CONTAINING PROTEIN"/>
    <property type="match status" value="1"/>
</dbReference>
<dbReference type="GO" id="GO:0005634">
    <property type="term" value="C:nucleus"/>
    <property type="evidence" value="ECO:0007669"/>
    <property type="project" value="TreeGrafter"/>
</dbReference>
<evidence type="ECO:0000256" key="3">
    <source>
        <dbReference type="ARBA" id="ARBA00023002"/>
    </source>
</evidence>
<sequence>MATYLVTQATGQQSQSVIAHLLATGAKIHAVVRDPAKIPAALKQQGITIFKGESTNFEEIFQAAQGCQGAFLNTFPIPGIEAQQAKTIVAACKKAGIENLVAATTFTVENRAFWDDEATKEVGLHDYWVSKAQVEEAVRAGNFKSYTIVRPAVLHTDFMLPGVHLNFPALAERGELDHAFNDGVPIFYTDIQDVGKYVAAAFQDPAKFAGQEINVIKDLLTAEEVGDIISKVSGRDIPVKRRANVEVEALQASARGMLFHLWANKKDLTPYVNVAKETQAKYGIPLTSLEEALQRDRARLLECLPA</sequence>
<dbReference type="Pfam" id="PF05368">
    <property type="entry name" value="NmrA"/>
    <property type="match status" value="1"/>
</dbReference>
<protein>
    <recommendedName>
        <fullName evidence="4">NmrA-like domain-containing protein</fullName>
    </recommendedName>
</protein>
<keyword evidence="2" id="KW-0521">NADP</keyword>
<dbReference type="EMBL" id="MTYH01000057">
    <property type="protein sequence ID" value="PNP41464.1"/>
    <property type="molecule type" value="Genomic_DNA"/>
</dbReference>
<keyword evidence="3" id="KW-0560">Oxidoreductase</keyword>
<comment type="similarity">
    <text evidence="1">Belongs to the NmrA-type oxidoreductase family.</text>
</comment>
<gene>
    <name evidence="5" type="ORF">TGAMA5MH_06564</name>
</gene>
<dbReference type="InterPro" id="IPR051164">
    <property type="entry name" value="NmrA-like_oxidored"/>
</dbReference>
<dbReference type="InterPro" id="IPR036291">
    <property type="entry name" value="NAD(P)-bd_dom_sf"/>
</dbReference>
<dbReference type="PANTHER" id="PTHR42748">
    <property type="entry name" value="NITROGEN METABOLITE REPRESSION PROTEIN NMRA FAMILY MEMBER"/>
    <property type="match status" value="1"/>
</dbReference>
<evidence type="ECO:0000256" key="1">
    <source>
        <dbReference type="ARBA" id="ARBA00006328"/>
    </source>
</evidence>
<evidence type="ECO:0000259" key="4">
    <source>
        <dbReference type="Pfam" id="PF05368"/>
    </source>
</evidence>
<dbReference type="InterPro" id="IPR008030">
    <property type="entry name" value="NmrA-like"/>
</dbReference>
<dbReference type="AlphaFoldDB" id="A0A2K0T7G2"/>
<evidence type="ECO:0000256" key="2">
    <source>
        <dbReference type="ARBA" id="ARBA00022857"/>
    </source>
</evidence>
<organism evidence="5 6">
    <name type="scientific">Trichoderma gamsii</name>
    <dbReference type="NCBI Taxonomy" id="398673"/>
    <lineage>
        <taxon>Eukaryota</taxon>
        <taxon>Fungi</taxon>
        <taxon>Dikarya</taxon>
        <taxon>Ascomycota</taxon>
        <taxon>Pezizomycotina</taxon>
        <taxon>Sordariomycetes</taxon>
        <taxon>Hypocreomycetidae</taxon>
        <taxon>Hypocreales</taxon>
        <taxon>Hypocreaceae</taxon>
        <taxon>Trichoderma</taxon>
    </lineage>
</organism>
<dbReference type="Gene3D" id="3.40.50.720">
    <property type="entry name" value="NAD(P)-binding Rossmann-like Domain"/>
    <property type="match status" value="1"/>
</dbReference>
<dbReference type="SUPFAM" id="SSF51735">
    <property type="entry name" value="NAD(P)-binding Rossmann-fold domains"/>
    <property type="match status" value="1"/>
</dbReference>
<dbReference type="Proteomes" id="UP000236546">
    <property type="component" value="Unassembled WGS sequence"/>
</dbReference>
<dbReference type="OrthoDB" id="3358371at2759"/>
<name>A0A2K0T7G2_9HYPO</name>
<comment type="caution">
    <text evidence="5">The sequence shown here is derived from an EMBL/GenBank/DDBJ whole genome shotgun (WGS) entry which is preliminary data.</text>
</comment>
<proteinExistence type="inferred from homology"/>
<feature type="domain" description="NmrA-like" evidence="4">
    <location>
        <begin position="5"/>
        <end position="238"/>
    </location>
</feature>
<evidence type="ECO:0000313" key="5">
    <source>
        <dbReference type="EMBL" id="PNP41464.1"/>
    </source>
</evidence>